<feature type="domain" description="R13L1/DRL21-like LRR repeat region" evidence="9">
    <location>
        <begin position="1775"/>
        <end position="1901"/>
    </location>
</feature>
<evidence type="ECO:0000256" key="2">
    <source>
        <dbReference type="ARBA" id="ARBA00022737"/>
    </source>
</evidence>
<evidence type="ECO:0000259" key="6">
    <source>
        <dbReference type="Pfam" id="PF00931"/>
    </source>
</evidence>
<keyword evidence="11" id="KW-1185">Reference proteome</keyword>
<proteinExistence type="predicted"/>
<dbReference type="Proteomes" id="UP000289738">
    <property type="component" value="Chromosome B02"/>
</dbReference>
<dbReference type="InterPro" id="IPR032675">
    <property type="entry name" value="LRR_dom_sf"/>
</dbReference>
<feature type="domain" description="Disease resistance N-terminal" evidence="7">
    <location>
        <begin position="405"/>
        <end position="465"/>
    </location>
</feature>
<dbReference type="InterPro" id="IPR042197">
    <property type="entry name" value="Apaf_helical"/>
</dbReference>
<dbReference type="InterPro" id="IPR002182">
    <property type="entry name" value="NB-ARC"/>
</dbReference>
<sequence>MAGALIGGAFLSGFINVVFDRFLTKDSVNLILGKKLGSDLVERLKISLHAAEALVGDAEYKQLDNPSVKDWLNCLKDAVYMADDLLNVVLMKAATRKEVRSFWPISFLNPDRDMVDKMEGVVRRIEFLEKQKDFLGLKVIPKDNNLAWRASTSLVEGNIYGREDDQQALLKIISDNSESQLSVIPIVGMGGVGKTTLAKWVYSVIEGFDLKAWICISETFDVADITKTIIEEVTRSPCTLQSLNSLQIELKRILWEKKFLIVLDDVWSDDADSWKKFKTPFHGGAKGSTMLLTTRIKEVASVVQTYPSYFLNELSEDYCWLVFADNSCFLKSNENSTLEEIGRKIVNKCKGLPLAAETLGHLLRGKEDIISWLVHLLVELFFLASLTLFLTKDSVNLILGKKLGSDLVERLKISLHAAEALVGDAEYKQLDNPSVKDWLNCLKDAVYMADDLLNVVLMKAATRKEVRSFWPISFLNPDRDMVDKMEGVVRRIEFLEKQKDFLGLKVIPKDNNLAWRASTSLVEGNIYGREDDQQALLKIISDNSESQLSVIPIVGMGGVGKTTLAKWVYSVIEGFDLKAWICISETFDVADITKTIIEEVTRSPCTLQSLNSLQIELKRILWEKKFLIVLDDVWSDDADSWKKFKTPFHGGAKGSTMLLTTRIKEVASVVQTYPSYFLNELSEDYCWLVFADNSCFLKSNENSTLEEIGRKIVNKCKGLPLAAETLGHLLRGKEDIISWLVHLLVELFFLASLTFLTKDSVNLILGKKLGSDLVERLKISLHAAEALVGDAEYKQLDNPSVKDWLNCLKDAVYMADDLLNVVLMKAATRKEVRSFWPISFLNPDRDMVDKMEGVVRRIEFLEKQKDFLGLKVIPKDNNLAWRASTSLVEGNIYGREDDQQALLKIISDNSESQLSVIPIVGMGGVGKTTLAKWVYSVIEGFDLKAWICISETFDVADITKTIIEEVTRSPCTLQSLNSLQIELKRILWEKKFLIVLDDVWSDDADSWKKFKTPFHGGAKGSTMLLTTRIKEVASVVQTYPSYFLNELSEDYCWLVFADNSCFLKSNENSTLEEIGRKIVNKCKGLPLAAETLGHLFLTKDSVNLILGKKLGSDLVERLKISLHAAEALVGDAEFLTKDSVNLILGKKLGSDLVERLKISLHAAEALVGDAEYKQLDNPSVKDWLNCLKDAVYMADDLLNVVLMKAATRKEVRSFWPISFLNPDRDMVDKMEGVVRRIEFLEKQKDFLGLKVIPKDNNLAWRASTSLVEGNIYGREDDQQALLKIISDNSESQLSVIPIVGMGGVGKTTLAKWVYSVIEGFDLKAWICISETFDVADIIKTIIEEVTRSPCTLQSLNSLQLELKRILWEKKFLIVLDDVWNDDADSWKKFKTPFHGGAKGSTMLLTTRIKEVASIVQTYPSYFLNELSEDYCWLVFADNSCFLKSNDNSALEEIGRKIVKKCKGLPLAAETLGRLLRGKEDVKEWNVVLTSDIWEFSMKNSKIVPALLISYFQLPAYLKRCFVYCSLYPKDHEFVKDELILLWIAEDLLRPLKKGETLEEVGRECFDELASRHFFKQHDHFYKMHDLLHDLAIFLAGDFYCRLELGNVEAMTTLTRHLSFESLSHLISENFGAIEYLRTFMRINFFSHLDNNDGVTFILMSKLKYLRVLSFSLFKGLDVLPDTIGELTYLRYLNLSKTSIKSLPESLCDLYNLQTLKLDECSSLTMLPNGMHRLVNLRHLCIWRTCLKEMPGGMSKLKQLHILHHFIMGKHEDNGIQELGGLLNIHGSFGIKNLENVVDVTQARSARILDKKHIDRLVLKWSSSDDMVSNTQTERDILGTLQPHNGLKILKIKGYRGTIFPNWVGHYSYQNMTGVCLESCNNCCMLPSLGQLPSLKALRIEGFGRLKSVGMEFYKNEGDHHSSPIAPFPALKTLEFWSMPCWEVWHLSDSETFPQLKNLQITNCPMLKGDMLNHLFLRIVSSFLDASKVHKLDISEDHEGWSRLVSLKGDTLSIKGCETVVESAFKAVSINHLTCIQEIRISHCSFAVSFPGNCLHKSLQKLTIWHCEKLEFPQQQQQKYDLVELQIHSSCDSLSSLSLDAFPNLKTLKISGCENLESVSISQPPHTALQRLSIHQCPKFMSFTGEGLAEPNLTHFEVNLCDKLEALPSDMNSLLPNLDSVDSREICRLPDGGLPPNLKQLIVNKQLRGLSSMGNFNTLTHLTIQGYVGVRSFPEVASLPHLPYLITLRLYWFPDLETLECNQLLCLNSLQKLKIGWCPKLENMTGEKLPPSLSLFKIKHCPLLGEHFKNKHQQLWPKISHILTIKVDDEQIF</sequence>
<evidence type="ECO:0000256" key="3">
    <source>
        <dbReference type="ARBA" id="ARBA00022741"/>
    </source>
</evidence>
<dbReference type="PANTHER" id="PTHR36766">
    <property type="entry name" value="PLANT BROAD-SPECTRUM MILDEW RESISTANCE PROTEIN RPW8"/>
    <property type="match status" value="1"/>
</dbReference>
<evidence type="ECO:0008006" key="12">
    <source>
        <dbReference type="Google" id="ProtNLM"/>
    </source>
</evidence>
<feature type="domain" description="Disease resistance N-terminal" evidence="7">
    <location>
        <begin position="39"/>
        <end position="98"/>
    </location>
</feature>
<dbReference type="Gene3D" id="1.10.10.10">
    <property type="entry name" value="Winged helix-like DNA-binding domain superfamily/Winged helix DNA-binding domain"/>
    <property type="match status" value="1"/>
</dbReference>
<evidence type="ECO:0000259" key="7">
    <source>
        <dbReference type="Pfam" id="PF18052"/>
    </source>
</evidence>
<evidence type="ECO:0000313" key="10">
    <source>
        <dbReference type="EMBL" id="RYR24720.1"/>
    </source>
</evidence>
<evidence type="ECO:0000259" key="8">
    <source>
        <dbReference type="Pfam" id="PF23559"/>
    </source>
</evidence>
<feature type="domain" description="Disease resistance N-terminal" evidence="7">
    <location>
        <begin position="751"/>
        <end position="831"/>
    </location>
</feature>
<dbReference type="GO" id="GO:0006952">
    <property type="term" value="P:defense response"/>
    <property type="evidence" value="ECO:0007669"/>
    <property type="project" value="UniProtKB-KW"/>
</dbReference>
<dbReference type="Gene3D" id="3.40.50.300">
    <property type="entry name" value="P-loop containing nucleotide triphosphate hydrolases"/>
    <property type="match status" value="4"/>
</dbReference>
<dbReference type="Gene3D" id="1.20.5.4130">
    <property type="match status" value="4"/>
</dbReference>
<feature type="domain" description="Disease resistance protein winged helix" evidence="8">
    <location>
        <begin position="1526"/>
        <end position="1591"/>
    </location>
</feature>
<gene>
    <name evidence="10" type="ORF">Ahy_B02g058239</name>
</gene>
<dbReference type="Pfam" id="PF00931">
    <property type="entry name" value="NB-ARC"/>
    <property type="match status" value="4"/>
</dbReference>
<keyword evidence="5" id="KW-0067">ATP-binding</keyword>
<evidence type="ECO:0000256" key="1">
    <source>
        <dbReference type="ARBA" id="ARBA00022614"/>
    </source>
</evidence>
<dbReference type="PRINTS" id="PR00364">
    <property type="entry name" value="DISEASERSIST"/>
</dbReference>
<dbReference type="Pfam" id="PF25019">
    <property type="entry name" value="LRR_R13L1-DRL21"/>
    <property type="match status" value="1"/>
</dbReference>
<dbReference type="InterPro" id="IPR036388">
    <property type="entry name" value="WH-like_DNA-bd_sf"/>
</dbReference>
<dbReference type="Gene3D" id="1.10.8.430">
    <property type="entry name" value="Helical domain of apoptotic protease-activating factors"/>
    <property type="match status" value="4"/>
</dbReference>
<keyword evidence="2" id="KW-0677">Repeat</keyword>
<dbReference type="SUPFAM" id="SSF52540">
    <property type="entry name" value="P-loop containing nucleoside triphosphate hydrolases"/>
    <property type="match status" value="4"/>
</dbReference>
<dbReference type="Gene3D" id="3.80.10.10">
    <property type="entry name" value="Ribonuclease Inhibitor"/>
    <property type="match status" value="2"/>
</dbReference>
<dbReference type="GO" id="GO:0051707">
    <property type="term" value="P:response to other organism"/>
    <property type="evidence" value="ECO:0007669"/>
    <property type="project" value="UniProtKB-ARBA"/>
</dbReference>
<keyword evidence="1" id="KW-0433">Leucine-rich repeat</keyword>
<feature type="domain" description="Disease resistance N-terminal" evidence="7">
    <location>
        <begin position="1150"/>
        <end position="1210"/>
    </location>
</feature>
<organism evidence="10 11">
    <name type="scientific">Arachis hypogaea</name>
    <name type="common">Peanut</name>
    <dbReference type="NCBI Taxonomy" id="3818"/>
    <lineage>
        <taxon>Eukaryota</taxon>
        <taxon>Viridiplantae</taxon>
        <taxon>Streptophyta</taxon>
        <taxon>Embryophyta</taxon>
        <taxon>Tracheophyta</taxon>
        <taxon>Spermatophyta</taxon>
        <taxon>Magnoliopsida</taxon>
        <taxon>eudicotyledons</taxon>
        <taxon>Gunneridae</taxon>
        <taxon>Pentapetalae</taxon>
        <taxon>rosids</taxon>
        <taxon>fabids</taxon>
        <taxon>Fabales</taxon>
        <taxon>Fabaceae</taxon>
        <taxon>Papilionoideae</taxon>
        <taxon>50 kb inversion clade</taxon>
        <taxon>dalbergioids sensu lato</taxon>
        <taxon>Dalbergieae</taxon>
        <taxon>Pterocarpus clade</taxon>
        <taxon>Arachis</taxon>
    </lineage>
</organism>
<dbReference type="Pfam" id="PF23559">
    <property type="entry name" value="WHD_DRP"/>
    <property type="match status" value="1"/>
</dbReference>
<dbReference type="InterPro" id="IPR058922">
    <property type="entry name" value="WHD_DRP"/>
</dbReference>
<protein>
    <recommendedName>
        <fullName evidence="12">Disease resistance RPP13-like protein 1</fullName>
    </recommendedName>
</protein>
<evidence type="ECO:0000256" key="5">
    <source>
        <dbReference type="ARBA" id="ARBA00022840"/>
    </source>
</evidence>
<evidence type="ECO:0000259" key="9">
    <source>
        <dbReference type="Pfam" id="PF25019"/>
    </source>
</evidence>
<keyword evidence="4" id="KW-0611">Plant defense</keyword>
<dbReference type="STRING" id="3818.A0A445AE69"/>
<keyword evidence="3" id="KW-0547">Nucleotide-binding</keyword>
<dbReference type="FunFam" id="3.40.50.300:FF:001091">
    <property type="entry name" value="Probable disease resistance protein At1g61300"/>
    <property type="match status" value="4"/>
</dbReference>
<feature type="domain" description="NB-ARC" evidence="6">
    <location>
        <begin position="896"/>
        <end position="1058"/>
    </location>
</feature>
<accession>A0A445AE69</accession>
<dbReference type="SUPFAM" id="SSF52058">
    <property type="entry name" value="L domain-like"/>
    <property type="match status" value="2"/>
</dbReference>
<reference evidence="10 11" key="1">
    <citation type="submission" date="2019-01" db="EMBL/GenBank/DDBJ databases">
        <title>Sequencing of cultivated peanut Arachis hypogaea provides insights into genome evolution and oil improvement.</title>
        <authorList>
            <person name="Chen X."/>
        </authorList>
    </citation>
    <scope>NUCLEOTIDE SEQUENCE [LARGE SCALE GENOMIC DNA]</scope>
    <source>
        <strain evidence="11">cv. Fuhuasheng</strain>
        <tissue evidence="10">Leaves</tissue>
    </source>
</reference>
<feature type="domain" description="NB-ARC" evidence="6">
    <location>
        <begin position="1275"/>
        <end position="1437"/>
    </location>
</feature>
<dbReference type="InterPro" id="IPR041118">
    <property type="entry name" value="Rx_N"/>
</dbReference>
<name>A0A445AE69_ARAHY</name>
<dbReference type="GO" id="GO:0005524">
    <property type="term" value="F:ATP binding"/>
    <property type="evidence" value="ECO:0007669"/>
    <property type="project" value="UniProtKB-KW"/>
</dbReference>
<feature type="domain" description="NB-ARC" evidence="6">
    <location>
        <begin position="163"/>
        <end position="325"/>
    </location>
</feature>
<evidence type="ECO:0000256" key="4">
    <source>
        <dbReference type="ARBA" id="ARBA00022821"/>
    </source>
</evidence>
<feature type="domain" description="NB-ARC" evidence="6">
    <location>
        <begin position="530"/>
        <end position="692"/>
    </location>
</feature>
<dbReference type="InterPro" id="IPR027417">
    <property type="entry name" value="P-loop_NTPase"/>
</dbReference>
<dbReference type="EMBL" id="SDMP01000012">
    <property type="protein sequence ID" value="RYR24720.1"/>
    <property type="molecule type" value="Genomic_DNA"/>
</dbReference>
<comment type="caution">
    <text evidence="10">The sequence shown here is derived from an EMBL/GenBank/DDBJ whole genome shotgun (WGS) entry which is preliminary data.</text>
</comment>
<dbReference type="Pfam" id="PF18052">
    <property type="entry name" value="Rx_N"/>
    <property type="match status" value="4"/>
</dbReference>
<dbReference type="InterPro" id="IPR056789">
    <property type="entry name" value="LRR_R13L1-DRL21"/>
</dbReference>
<dbReference type="GO" id="GO:0043531">
    <property type="term" value="F:ADP binding"/>
    <property type="evidence" value="ECO:0007669"/>
    <property type="project" value="InterPro"/>
</dbReference>
<evidence type="ECO:0000313" key="11">
    <source>
        <dbReference type="Proteomes" id="UP000289738"/>
    </source>
</evidence>
<dbReference type="PANTHER" id="PTHR36766:SF51">
    <property type="entry name" value="DISEASE RESISTANCE RPP13-LIKE PROTEIN 1"/>
    <property type="match status" value="1"/>
</dbReference>